<dbReference type="AlphaFoldDB" id="A0A175VM47"/>
<gene>
    <name evidence="1" type="ORF">LCR_09180</name>
</gene>
<name>A0A175VM47_AEREN</name>
<accession>A0A175VM47</accession>
<dbReference type="OrthoDB" id="5592733at2"/>
<comment type="caution">
    <text evidence="1">The sequence shown here is derived from an EMBL/GenBank/DDBJ whole genome shotgun (WGS) entry which is preliminary data.</text>
</comment>
<dbReference type="STRING" id="29489.VL01_10705"/>
<evidence type="ECO:0000313" key="1">
    <source>
        <dbReference type="EMBL" id="KXU81846.1"/>
    </source>
</evidence>
<protein>
    <submittedName>
        <fullName evidence="1">Uncharacterized protein</fullName>
    </submittedName>
</protein>
<evidence type="ECO:0000313" key="2">
    <source>
        <dbReference type="Proteomes" id="UP000078435"/>
    </source>
</evidence>
<sequence length="81" mass="8494">MSSERYLFLIKGSLVMAQPLAAPETGELLTSLLQQGFAVGPLQVWASNAEQALACYERAAQQRAFGDILAGAEPAVAGVLS</sequence>
<organism evidence="1 2">
    <name type="scientific">Aeromonas enteropelogenes</name>
    <name type="common">Aeromonas trota</name>
    <dbReference type="NCBI Taxonomy" id="29489"/>
    <lineage>
        <taxon>Bacteria</taxon>
        <taxon>Pseudomonadati</taxon>
        <taxon>Pseudomonadota</taxon>
        <taxon>Gammaproteobacteria</taxon>
        <taxon>Aeromonadales</taxon>
        <taxon>Aeromonadaceae</taxon>
        <taxon>Aeromonas</taxon>
    </lineage>
</organism>
<reference evidence="1 2" key="1">
    <citation type="submission" date="2016-02" db="EMBL/GenBank/DDBJ databases">
        <title>Draft genome sequence of Aeromonas trota strain 1999lcr isolated from cerebrospinal fluid (CSF).</title>
        <authorList>
            <person name="Dallagassa C.B."/>
            <person name="Prediger K.C."/>
            <person name="Weiss V.A."/>
            <person name="Assis F.E."/>
            <person name="Baura V."/>
            <person name="Cruz L.M."/>
            <person name="Souza E.M."/>
            <person name="Pedrosa F.O."/>
            <person name="Fadel-Picheth C.M."/>
        </authorList>
    </citation>
    <scope>NUCLEOTIDE SEQUENCE [LARGE SCALE GENOMIC DNA]</scope>
    <source>
        <strain evidence="1 2">1999lcr</strain>
    </source>
</reference>
<dbReference type="Proteomes" id="UP000078435">
    <property type="component" value="Unassembled WGS sequence"/>
</dbReference>
<proteinExistence type="predicted"/>
<dbReference type="EMBL" id="JMGO02000002">
    <property type="protein sequence ID" value="KXU81846.1"/>
    <property type="molecule type" value="Genomic_DNA"/>
</dbReference>
<dbReference type="RefSeq" id="WP_026455938.1">
    <property type="nucleotide sequence ID" value="NZ_JAAKHR010000009.1"/>
</dbReference>